<accession>A0A0B7C3Y1</accession>
<feature type="compositionally biased region" description="Polar residues" evidence="1">
    <location>
        <begin position="50"/>
        <end position="63"/>
    </location>
</feature>
<gene>
    <name evidence="2" type="primary">ORF220548</name>
</gene>
<reference evidence="2" key="1">
    <citation type="submission" date="2014-12" db="EMBL/GenBank/DDBJ databases">
        <title>Insight into the proteome of Arion vulgaris.</title>
        <authorList>
            <person name="Aradska J."/>
            <person name="Bulat T."/>
            <person name="Smidak R."/>
            <person name="Sarate P."/>
            <person name="Gangsoo J."/>
            <person name="Sialana F."/>
            <person name="Bilban M."/>
            <person name="Lubec G."/>
        </authorList>
    </citation>
    <scope>NUCLEOTIDE SEQUENCE</scope>
    <source>
        <tissue evidence="2">Skin</tissue>
    </source>
</reference>
<name>A0A0B7C3Y1_9EUPU</name>
<evidence type="ECO:0000313" key="2">
    <source>
        <dbReference type="EMBL" id="CEK99155.1"/>
    </source>
</evidence>
<organism evidence="2">
    <name type="scientific">Arion vulgaris</name>
    <dbReference type="NCBI Taxonomy" id="1028688"/>
    <lineage>
        <taxon>Eukaryota</taxon>
        <taxon>Metazoa</taxon>
        <taxon>Spiralia</taxon>
        <taxon>Lophotrochozoa</taxon>
        <taxon>Mollusca</taxon>
        <taxon>Gastropoda</taxon>
        <taxon>Heterobranchia</taxon>
        <taxon>Euthyneura</taxon>
        <taxon>Panpulmonata</taxon>
        <taxon>Eupulmonata</taxon>
        <taxon>Stylommatophora</taxon>
        <taxon>Helicina</taxon>
        <taxon>Arionoidea</taxon>
        <taxon>Arionidae</taxon>
        <taxon>Arion</taxon>
    </lineage>
</organism>
<evidence type="ECO:0000256" key="1">
    <source>
        <dbReference type="SAM" id="MobiDB-lite"/>
    </source>
</evidence>
<protein>
    <submittedName>
        <fullName evidence="2">Uncharacterized protein</fullName>
    </submittedName>
</protein>
<dbReference type="EMBL" id="HACG01052284">
    <property type="protein sequence ID" value="CEK99155.1"/>
    <property type="molecule type" value="Transcribed_RNA"/>
</dbReference>
<proteinExistence type="predicted"/>
<feature type="non-terminal residue" evidence="2">
    <location>
        <position position="1"/>
    </location>
</feature>
<feature type="region of interest" description="Disordered" evidence="1">
    <location>
        <begin position="1"/>
        <end position="84"/>
    </location>
</feature>
<sequence length="84" mass="9098">HTADKPSQESPVQPKALDIFTHKPTNLSQIPRQPPSIPLKPTSLKLKDNLATSPNKKTSTAAPSNLPPHPAQRETIKSSPLTHP</sequence>
<feature type="non-terminal residue" evidence="2">
    <location>
        <position position="84"/>
    </location>
</feature>
<dbReference type="AlphaFoldDB" id="A0A0B7C3Y1"/>